<organism evidence="2 3">
    <name type="scientific">Phyllosticta capitalensis</name>
    <dbReference type="NCBI Taxonomy" id="121624"/>
    <lineage>
        <taxon>Eukaryota</taxon>
        <taxon>Fungi</taxon>
        <taxon>Dikarya</taxon>
        <taxon>Ascomycota</taxon>
        <taxon>Pezizomycotina</taxon>
        <taxon>Dothideomycetes</taxon>
        <taxon>Dothideomycetes incertae sedis</taxon>
        <taxon>Botryosphaeriales</taxon>
        <taxon>Phyllostictaceae</taxon>
        <taxon>Phyllosticta</taxon>
    </lineage>
</organism>
<name>A0ABR1YM40_9PEZI</name>
<dbReference type="Proteomes" id="UP001492380">
    <property type="component" value="Unassembled WGS sequence"/>
</dbReference>
<reference evidence="2 3" key="1">
    <citation type="submission" date="2024-04" db="EMBL/GenBank/DDBJ databases">
        <title>Phyllosticta paracitricarpa is synonymous to the EU quarantine fungus P. citricarpa based on phylogenomic analyses.</title>
        <authorList>
            <consortium name="Lawrence Berkeley National Laboratory"/>
            <person name="Van Ingen-Buijs V.A."/>
            <person name="Van Westerhoven A.C."/>
            <person name="Haridas S."/>
            <person name="Skiadas P."/>
            <person name="Martin F."/>
            <person name="Groenewald J.Z."/>
            <person name="Crous P.W."/>
            <person name="Seidl M.F."/>
        </authorList>
    </citation>
    <scope>NUCLEOTIDE SEQUENCE [LARGE SCALE GENOMIC DNA]</scope>
    <source>
        <strain evidence="2 3">CBS 123374</strain>
    </source>
</reference>
<dbReference type="EMBL" id="JBBWRZ010000006">
    <property type="protein sequence ID" value="KAK8233567.1"/>
    <property type="molecule type" value="Genomic_DNA"/>
</dbReference>
<accession>A0ABR1YM40</accession>
<sequence length="97" mass="10552">MVQTRLGCLALSAVWLTLSFCHLQFVAGLGLYRLAYAVPPRQSHKTMACFYLPLLTRWTTAWCCRSWMMTGSSEAQGDSGHGCFRRDAGGANSCGGG</sequence>
<comment type="caution">
    <text evidence="2">The sequence shown here is derived from an EMBL/GenBank/DDBJ whole genome shotgun (WGS) entry which is preliminary data.</text>
</comment>
<gene>
    <name evidence="2" type="ORF">HDK90DRAFT_271026</name>
</gene>
<proteinExistence type="predicted"/>
<feature type="region of interest" description="Disordered" evidence="1">
    <location>
        <begin position="73"/>
        <end position="97"/>
    </location>
</feature>
<evidence type="ECO:0000313" key="2">
    <source>
        <dbReference type="EMBL" id="KAK8233567.1"/>
    </source>
</evidence>
<evidence type="ECO:0008006" key="4">
    <source>
        <dbReference type="Google" id="ProtNLM"/>
    </source>
</evidence>
<keyword evidence="3" id="KW-1185">Reference proteome</keyword>
<protein>
    <recommendedName>
        <fullName evidence="4">Secreted protein</fullName>
    </recommendedName>
</protein>
<evidence type="ECO:0000313" key="3">
    <source>
        <dbReference type="Proteomes" id="UP001492380"/>
    </source>
</evidence>
<evidence type="ECO:0000256" key="1">
    <source>
        <dbReference type="SAM" id="MobiDB-lite"/>
    </source>
</evidence>